<keyword evidence="15" id="KW-1185">Reference proteome</keyword>
<dbReference type="Gene3D" id="1.10.3730.20">
    <property type="match status" value="1"/>
</dbReference>
<feature type="domain" description="EamA" evidence="13">
    <location>
        <begin position="46"/>
        <end position="117"/>
    </location>
</feature>
<dbReference type="AlphaFoldDB" id="A0A8J6ZM07"/>
<name>A0A8J6ZM07_DESMC</name>
<dbReference type="SUPFAM" id="SSF103481">
    <property type="entry name" value="Multidrug resistance efflux transporter EmrE"/>
    <property type="match status" value="1"/>
</dbReference>
<keyword evidence="4" id="KW-0444">Lipid biosynthesis</keyword>
<evidence type="ECO:0000256" key="3">
    <source>
        <dbReference type="ARBA" id="ARBA00022475"/>
    </source>
</evidence>
<evidence type="ECO:0000259" key="13">
    <source>
        <dbReference type="Pfam" id="PF00892"/>
    </source>
</evidence>
<dbReference type="InterPro" id="IPR000390">
    <property type="entry name" value="Small_drug/metabolite_transptr"/>
</dbReference>
<comment type="subcellular location">
    <subcellularLocation>
        <location evidence="1">Cell membrane</location>
        <topology evidence="1">Multi-pass membrane protein</topology>
    </subcellularLocation>
</comment>
<dbReference type="InterPro" id="IPR037185">
    <property type="entry name" value="EmrE-like"/>
</dbReference>
<comment type="caution">
    <text evidence="14">The sequence shown here is derived from an EMBL/GenBank/DDBJ whole genome shotgun (WGS) entry which is preliminary data.</text>
</comment>
<protein>
    <submittedName>
        <fullName evidence="14">EamA family transporter</fullName>
    </submittedName>
</protein>
<evidence type="ECO:0000256" key="12">
    <source>
        <dbReference type="SAM" id="Phobius"/>
    </source>
</evidence>
<evidence type="ECO:0000256" key="9">
    <source>
        <dbReference type="ARBA" id="ARBA00022989"/>
    </source>
</evidence>
<feature type="transmembrane region" description="Helical" evidence="12">
    <location>
        <begin position="48"/>
        <end position="66"/>
    </location>
</feature>
<dbReference type="Proteomes" id="UP000622533">
    <property type="component" value="Unassembled WGS sequence"/>
</dbReference>
<evidence type="ECO:0000256" key="8">
    <source>
        <dbReference type="ARBA" id="ARBA00022985"/>
    </source>
</evidence>
<feature type="transmembrane region" description="Helical" evidence="12">
    <location>
        <begin position="100"/>
        <end position="117"/>
    </location>
</feature>
<feature type="transmembrane region" description="Helical" evidence="12">
    <location>
        <begin position="72"/>
        <end position="93"/>
    </location>
</feature>
<dbReference type="GO" id="GO:0022857">
    <property type="term" value="F:transmembrane transporter activity"/>
    <property type="evidence" value="ECO:0007669"/>
    <property type="project" value="InterPro"/>
</dbReference>
<evidence type="ECO:0000256" key="1">
    <source>
        <dbReference type="ARBA" id="ARBA00004651"/>
    </source>
</evidence>
<evidence type="ECO:0000256" key="10">
    <source>
        <dbReference type="ARBA" id="ARBA00023098"/>
    </source>
</evidence>
<evidence type="ECO:0000256" key="4">
    <source>
        <dbReference type="ARBA" id="ARBA00022516"/>
    </source>
</evidence>
<organism evidence="14 15">
    <name type="scientific">Desmonostoc muscorum LEGE 12446</name>
    <dbReference type="NCBI Taxonomy" id="1828758"/>
    <lineage>
        <taxon>Bacteria</taxon>
        <taxon>Bacillati</taxon>
        <taxon>Cyanobacteriota</taxon>
        <taxon>Cyanophyceae</taxon>
        <taxon>Nostocales</taxon>
        <taxon>Nostocaceae</taxon>
        <taxon>Desmonostoc</taxon>
    </lineage>
</organism>
<keyword evidence="6" id="KW-0441">Lipid A biosynthesis</keyword>
<keyword evidence="5" id="KW-0997">Cell inner membrane</keyword>
<dbReference type="EMBL" id="JADEXS010000018">
    <property type="protein sequence ID" value="MBE9021366.1"/>
    <property type="molecule type" value="Genomic_DNA"/>
</dbReference>
<dbReference type="PANTHER" id="PTHR30561">
    <property type="entry name" value="SMR FAMILY PROTON-DEPENDENT DRUG EFFLUX TRANSPORTER SUGE"/>
    <property type="match status" value="1"/>
</dbReference>
<gene>
    <name evidence="14" type="ORF">IQ276_02465</name>
</gene>
<dbReference type="Pfam" id="PF00892">
    <property type="entry name" value="EamA"/>
    <property type="match status" value="1"/>
</dbReference>
<comment type="similarity">
    <text evidence="2">Belongs to the EamA transporter family.</text>
</comment>
<evidence type="ECO:0000313" key="15">
    <source>
        <dbReference type="Proteomes" id="UP000622533"/>
    </source>
</evidence>
<keyword evidence="9 12" id="KW-1133">Transmembrane helix</keyword>
<evidence type="ECO:0000256" key="5">
    <source>
        <dbReference type="ARBA" id="ARBA00022519"/>
    </source>
</evidence>
<feature type="transmembrane region" description="Helical" evidence="12">
    <location>
        <begin position="6"/>
        <end position="27"/>
    </location>
</feature>
<keyword evidence="7 12" id="KW-0812">Transmembrane</keyword>
<reference evidence="14" key="1">
    <citation type="submission" date="2020-10" db="EMBL/GenBank/DDBJ databases">
        <authorList>
            <person name="Castelo-Branco R."/>
            <person name="Eusebio N."/>
            <person name="Adriana R."/>
            <person name="Vieira A."/>
            <person name="Brugerolle De Fraissinette N."/>
            <person name="Rezende De Castro R."/>
            <person name="Schneider M.P."/>
            <person name="Vasconcelos V."/>
            <person name="Leao P.N."/>
        </authorList>
    </citation>
    <scope>NUCLEOTIDE SEQUENCE</scope>
    <source>
        <strain evidence="14">LEGE 12446</strain>
    </source>
</reference>
<dbReference type="GO" id="GO:0009103">
    <property type="term" value="P:lipopolysaccharide biosynthetic process"/>
    <property type="evidence" value="ECO:0007669"/>
    <property type="project" value="UniProtKB-KW"/>
</dbReference>
<evidence type="ECO:0000256" key="11">
    <source>
        <dbReference type="ARBA" id="ARBA00023136"/>
    </source>
</evidence>
<evidence type="ECO:0000313" key="14">
    <source>
        <dbReference type="EMBL" id="MBE9021366.1"/>
    </source>
</evidence>
<evidence type="ECO:0000256" key="7">
    <source>
        <dbReference type="ARBA" id="ARBA00022692"/>
    </source>
</evidence>
<sequence length="118" mass="13376">MNIINWLNLMLVVLFGTVANLSLKYGLYISTPSNEASASIRNLIFSRYFIIWFICYGLMTLLWLYVLRTVPLSQAFPVLGLMYALIPIASHYLLKEKVVLSQWLGISIIIAGVILVVH</sequence>
<keyword evidence="8" id="KW-0448">Lipopolysaccharide biosynthesis</keyword>
<evidence type="ECO:0000256" key="6">
    <source>
        <dbReference type="ARBA" id="ARBA00022556"/>
    </source>
</evidence>
<dbReference type="GO" id="GO:0005886">
    <property type="term" value="C:plasma membrane"/>
    <property type="evidence" value="ECO:0007669"/>
    <property type="project" value="UniProtKB-SubCell"/>
</dbReference>
<dbReference type="InterPro" id="IPR000620">
    <property type="entry name" value="EamA_dom"/>
</dbReference>
<keyword evidence="3" id="KW-1003">Cell membrane</keyword>
<dbReference type="PANTHER" id="PTHR30561:SF9">
    <property type="entry name" value="4-AMINO-4-DEOXY-L-ARABINOSE-PHOSPHOUNDECAPRENOL FLIPPASE SUBUNIT ARNF-RELATED"/>
    <property type="match status" value="1"/>
</dbReference>
<dbReference type="RefSeq" id="WP_193913427.1">
    <property type="nucleotide sequence ID" value="NZ_JADEXS020000001.1"/>
</dbReference>
<proteinExistence type="inferred from homology"/>
<evidence type="ECO:0000256" key="2">
    <source>
        <dbReference type="ARBA" id="ARBA00007362"/>
    </source>
</evidence>
<keyword evidence="11 12" id="KW-0472">Membrane</keyword>
<accession>A0A8J6ZM07</accession>
<keyword evidence="10" id="KW-0443">Lipid metabolism</keyword>